<comment type="catalytic activity">
    <reaction evidence="1">
        <text>ATP + protein L-histidine = ADP + protein N-phospho-L-histidine.</text>
        <dbReference type="EC" id="2.7.13.3"/>
    </reaction>
</comment>
<evidence type="ECO:0000256" key="5">
    <source>
        <dbReference type="ARBA" id="ARBA00022741"/>
    </source>
</evidence>
<protein>
    <recommendedName>
        <fullName evidence="2">histidine kinase</fullName>
        <ecNumber evidence="2">2.7.13.3</ecNumber>
    </recommendedName>
</protein>
<keyword evidence="6 9" id="KW-0418">Kinase</keyword>
<gene>
    <name evidence="9" type="ordered locus">Mnod_7959</name>
</gene>
<reference evidence="10" key="1">
    <citation type="submission" date="2009-01" db="EMBL/GenBank/DDBJ databases">
        <title>Complete sequence of plasmid 2 of Methylobacterium nodulans ORS 2060.</title>
        <authorList>
            <consortium name="US DOE Joint Genome Institute"/>
            <person name="Lucas S."/>
            <person name="Copeland A."/>
            <person name="Lapidus A."/>
            <person name="Glavina del Rio T."/>
            <person name="Dalin E."/>
            <person name="Tice H."/>
            <person name="Bruce D."/>
            <person name="Goodwin L."/>
            <person name="Pitluck S."/>
            <person name="Sims D."/>
            <person name="Brettin T."/>
            <person name="Detter J.C."/>
            <person name="Han C."/>
            <person name="Larimer F."/>
            <person name="Land M."/>
            <person name="Hauser L."/>
            <person name="Kyrpides N."/>
            <person name="Ivanova N."/>
            <person name="Marx C.J."/>
            <person name="Richardson P."/>
        </authorList>
    </citation>
    <scope>NUCLEOTIDE SEQUENCE [LARGE SCALE GENOMIC DNA]</scope>
    <source>
        <strain evidence="10">LMG 21967 / CNCM I-2342 / ORS 2060</strain>
        <plasmid evidence="10">Plasmid pMNOD02</plasmid>
    </source>
</reference>
<evidence type="ECO:0000256" key="3">
    <source>
        <dbReference type="ARBA" id="ARBA00022553"/>
    </source>
</evidence>
<keyword evidence="3" id="KW-0597">Phosphoprotein</keyword>
<name>B8IWS1_METNO</name>
<dbReference type="OrthoDB" id="341208at2"/>
<keyword evidence="5" id="KW-0547">Nucleotide-binding</keyword>
<sequence>MPEAGIWRKRLPRLNPGLSCVVAVYPALRVPRVAGASECAAWDEEKRLAALRAYQVLDTPNEDGFDEIVQLAAQICQTPMAAISLVEDRRQWFKAEVGLGIRETPIDASVCATTVLAPGLTIVPDMILDARFATNPLIASCPYLRFYAGARLETPDGLPLGSLCVLDRNPRPGLSSEQASALMTLSRQVTNQLELRRTVIERDEALSRVRQTETRQHLLVRELHHRTRNNLAVLQALFGVTTRASGSVDELYRSFADRIASLARTQALLSDDYWQTARLHDMLAHEFEWHIKHRNGRVVLDGPELDLAADLAVPFGMALHELRSNAERHGALSSADGKVEVKWSLIRQDGKRLLHLNWSEQGGPRARKPFRAGVGMKIQRMLEVQCGAEVKTEFLTEGLHVSITAPLIEARLVPEY</sequence>
<dbReference type="PANTHER" id="PTHR43102">
    <property type="entry name" value="SLR1143 PROTEIN"/>
    <property type="match status" value="1"/>
</dbReference>
<geneLocation type="plasmid" evidence="9 10">
    <name>pMNOD02</name>
</geneLocation>
<dbReference type="InterPro" id="IPR036890">
    <property type="entry name" value="HATPase_C_sf"/>
</dbReference>
<dbReference type="Proteomes" id="UP000008207">
    <property type="component" value="Plasmid pMNOD02"/>
</dbReference>
<evidence type="ECO:0000256" key="1">
    <source>
        <dbReference type="ARBA" id="ARBA00000085"/>
    </source>
</evidence>
<dbReference type="AlphaFoldDB" id="B8IWS1"/>
<evidence type="ECO:0000313" key="9">
    <source>
        <dbReference type="EMBL" id="ACL62962.1"/>
    </source>
</evidence>
<dbReference type="HOGENOM" id="CLU_000445_114_44_5"/>
<dbReference type="InterPro" id="IPR011102">
    <property type="entry name" value="Sig_transdc_His_kinase_HWE"/>
</dbReference>
<dbReference type="Gene3D" id="3.30.565.10">
    <property type="entry name" value="Histidine kinase-like ATPase, C-terminal domain"/>
    <property type="match status" value="1"/>
</dbReference>
<organism evidence="9 10">
    <name type="scientific">Methylobacterium nodulans (strain LMG 21967 / CNCM I-2342 / ORS 2060)</name>
    <dbReference type="NCBI Taxonomy" id="460265"/>
    <lineage>
        <taxon>Bacteria</taxon>
        <taxon>Pseudomonadati</taxon>
        <taxon>Pseudomonadota</taxon>
        <taxon>Alphaproteobacteria</taxon>
        <taxon>Hyphomicrobiales</taxon>
        <taxon>Methylobacteriaceae</taxon>
        <taxon>Methylobacterium</taxon>
    </lineage>
</organism>
<dbReference type="EC" id="2.7.13.3" evidence="2"/>
<keyword evidence="7" id="KW-0067">ATP-binding</keyword>
<evidence type="ECO:0000256" key="6">
    <source>
        <dbReference type="ARBA" id="ARBA00022777"/>
    </source>
</evidence>
<evidence type="ECO:0000259" key="8">
    <source>
        <dbReference type="SMART" id="SM00911"/>
    </source>
</evidence>
<dbReference type="EMBL" id="CP001351">
    <property type="protein sequence ID" value="ACL62962.1"/>
    <property type="molecule type" value="Genomic_DNA"/>
</dbReference>
<keyword evidence="9" id="KW-0614">Plasmid</keyword>
<dbReference type="Pfam" id="PF07536">
    <property type="entry name" value="HWE_HK"/>
    <property type="match status" value="1"/>
</dbReference>
<dbReference type="InterPro" id="IPR003018">
    <property type="entry name" value="GAF"/>
</dbReference>
<dbReference type="SMART" id="SM00911">
    <property type="entry name" value="HWE_HK"/>
    <property type="match status" value="1"/>
</dbReference>
<dbReference type="GO" id="GO:0005524">
    <property type="term" value="F:ATP binding"/>
    <property type="evidence" value="ECO:0007669"/>
    <property type="project" value="UniProtKB-KW"/>
</dbReference>
<dbReference type="SUPFAM" id="SSF55781">
    <property type="entry name" value="GAF domain-like"/>
    <property type="match status" value="1"/>
</dbReference>
<proteinExistence type="predicted"/>
<dbReference type="Gene3D" id="3.30.450.40">
    <property type="match status" value="1"/>
</dbReference>
<accession>B8IWS1</accession>
<dbReference type="GO" id="GO:0004673">
    <property type="term" value="F:protein histidine kinase activity"/>
    <property type="evidence" value="ECO:0007669"/>
    <property type="project" value="UniProtKB-EC"/>
</dbReference>
<dbReference type="InterPro" id="IPR029016">
    <property type="entry name" value="GAF-like_dom_sf"/>
</dbReference>
<evidence type="ECO:0000256" key="7">
    <source>
        <dbReference type="ARBA" id="ARBA00022840"/>
    </source>
</evidence>
<keyword evidence="4" id="KW-0808">Transferase</keyword>
<evidence type="ECO:0000256" key="2">
    <source>
        <dbReference type="ARBA" id="ARBA00012438"/>
    </source>
</evidence>
<evidence type="ECO:0000313" key="10">
    <source>
        <dbReference type="Proteomes" id="UP000008207"/>
    </source>
</evidence>
<dbReference type="PANTHER" id="PTHR43102:SF2">
    <property type="entry name" value="GAF DOMAIN-CONTAINING PROTEIN"/>
    <property type="match status" value="1"/>
</dbReference>
<dbReference type="KEGG" id="mno:Mnod_7959"/>
<keyword evidence="10" id="KW-1185">Reference proteome</keyword>
<dbReference type="Pfam" id="PF01590">
    <property type="entry name" value="GAF"/>
    <property type="match status" value="1"/>
</dbReference>
<evidence type="ECO:0000256" key="4">
    <source>
        <dbReference type="ARBA" id="ARBA00022679"/>
    </source>
</evidence>
<feature type="domain" description="Signal transduction histidine kinase HWE region" evidence="8">
    <location>
        <begin position="222"/>
        <end position="304"/>
    </location>
</feature>